<dbReference type="InterPro" id="IPR051046">
    <property type="entry name" value="MurCDEF_CellWall_CoF430Synth"/>
</dbReference>
<reference evidence="6 7" key="1">
    <citation type="journal article" date="2016" name="Nat. Commun.">
        <title>Thousands of microbial genomes shed light on interconnected biogeochemical processes in an aquifer system.</title>
        <authorList>
            <person name="Anantharaman K."/>
            <person name="Brown C.T."/>
            <person name="Hug L.A."/>
            <person name="Sharon I."/>
            <person name="Castelle C.J."/>
            <person name="Probst A.J."/>
            <person name="Thomas B.C."/>
            <person name="Singh A."/>
            <person name="Wilkins M.J."/>
            <person name="Karaoz U."/>
            <person name="Brodie E.L."/>
            <person name="Williams K.H."/>
            <person name="Hubbard S.S."/>
            <person name="Banfield J.F."/>
        </authorList>
    </citation>
    <scope>NUCLEOTIDE SEQUENCE [LARGE SCALE GENOMIC DNA]</scope>
</reference>
<dbReference type="PANTHER" id="PTHR43024:SF1">
    <property type="entry name" value="UDP-N-ACETYLMURAMOYL-TRIPEPTIDE--D-ALANYL-D-ALANINE LIGASE"/>
    <property type="match status" value="1"/>
</dbReference>
<dbReference type="Gene3D" id="3.40.1190.10">
    <property type="entry name" value="Mur-like, catalytic domain"/>
    <property type="match status" value="1"/>
</dbReference>
<feature type="transmembrane region" description="Helical" evidence="4">
    <location>
        <begin position="49"/>
        <end position="68"/>
    </location>
</feature>
<dbReference type="Proteomes" id="UP000179237">
    <property type="component" value="Unassembled WGS sequence"/>
</dbReference>
<proteinExistence type="predicted"/>
<dbReference type="EMBL" id="MFAQ01000045">
    <property type="protein sequence ID" value="OGD81392.1"/>
    <property type="molecule type" value="Genomic_DNA"/>
</dbReference>
<feature type="domain" description="Mur ligase central" evidence="5">
    <location>
        <begin position="125"/>
        <end position="309"/>
    </location>
</feature>
<dbReference type="GO" id="GO:0016881">
    <property type="term" value="F:acid-amino acid ligase activity"/>
    <property type="evidence" value="ECO:0007669"/>
    <property type="project" value="InterPro"/>
</dbReference>
<organism evidence="6 7">
    <name type="scientific">Candidatus Collierbacteria bacterium RIFOXYD1_FULL_40_9</name>
    <dbReference type="NCBI Taxonomy" id="1817731"/>
    <lineage>
        <taxon>Bacteria</taxon>
        <taxon>Candidatus Collieribacteriota</taxon>
    </lineage>
</organism>
<accession>A0A1F5FPB0</accession>
<evidence type="ECO:0000256" key="3">
    <source>
        <dbReference type="ARBA" id="ARBA00022840"/>
    </source>
</evidence>
<keyword evidence="4" id="KW-1133">Transmembrane helix</keyword>
<dbReference type="Gene3D" id="3.90.190.20">
    <property type="entry name" value="Mur ligase, C-terminal domain"/>
    <property type="match status" value="1"/>
</dbReference>
<dbReference type="SUPFAM" id="SSF53244">
    <property type="entry name" value="MurD-like peptide ligases, peptide-binding domain"/>
    <property type="match status" value="1"/>
</dbReference>
<evidence type="ECO:0000259" key="5">
    <source>
        <dbReference type="Pfam" id="PF08245"/>
    </source>
</evidence>
<dbReference type="PANTHER" id="PTHR43024">
    <property type="entry name" value="UDP-N-ACETYLMURAMOYL-TRIPEPTIDE--D-ALANYL-D-ALANINE LIGASE"/>
    <property type="match status" value="1"/>
</dbReference>
<dbReference type="InterPro" id="IPR036615">
    <property type="entry name" value="Mur_ligase_C_dom_sf"/>
</dbReference>
<gene>
    <name evidence="6" type="ORF">A2572_01160</name>
</gene>
<evidence type="ECO:0000256" key="4">
    <source>
        <dbReference type="SAM" id="Phobius"/>
    </source>
</evidence>
<feature type="transmembrane region" description="Helical" evidence="4">
    <location>
        <begin position="74"/>
        <end position="95"/>
    </location>
</feature>
<dbReference type="SUPFAM" id="SSF53623">
    <property type="entry name" value="MurD-like peptide ligases, catalytic domain"/>
    <property type="match status" value="1"/>
</dbReference>
<evidence type="ECO:0000313" key="6">
    <source>
        <dbReference type="EMBL" id="OGD81392.1"/>
    </source>
</evidence>
<dbReference type="Pfam" id="PF08245">
    <property type="entry name" value="Mur_ligase_M"/>
    <property type="match status" value="1"/>
</dbReference>
<evidence type="ECO:0000256" key="2">
    <source>
        <dbReference type="ARBA" id="ARBA00022741"/>
    </source>
</evidence>
<sequence length="457" mass="51775">MFGRLITHLTVFQQEAYEVGRFLKWLVKHPFQSKITVKKPLVWTQKVKNILILGSLLWIILVVTLYFYHKYLFLFFLLLSIWQPGIVLIFGLFLLKPYEIVNRNRVVNKTNCFFASHKDLEVVGITGSFGKTSVKDFLFEIVRGSNKAVRTPESFNTVFGIKKVVDFEITNKTNLFLCEMGAYTRGEVAGLCKMVLPRYGILTAIGTQHLERFGSLINTTLGKFELVDAVEPKNALVNLDNDLIANHLTNNKKYSQVKTYSTSNPKADFYAKKVSMSTKGMSFEMMGSRYSVELFGSVNLSNIVAAISMAKILKVPENKIVEGLKRIKPSPHRLELKRIGKCTLIDNAFSSNEIGFVSIVNDLKSLRGKMVLITPGIIELGEKTEEVHKTLGRLASGVFDKYILVGKSERTKNFEKGLVNKSDVEYIDNDANLWPIINNLSKSYDWILLENDLTDIV</sequence>
<keyword evidence="4" id="KW-0472">Membrane</keyword>
<dbReference type="InterPro" id="IPR036565">
    <property type="entry name" value="Mur-like_cat_sf"/>
</dbReference>
<dbReference type="AlphaFoldDB" id="A0A1F5FPB0"/>
<evidence type="ECO:0000313" key="7">
    <source>
        <dbReference type="Proteomes" id="UP000179237"/>
    </source>
</evidence>
<keyword evidence="1" id="KW-0436">Ligase</keyword>
<protein>
    <recommendedName>
        <fullName evidence="5">Mur ligase central domain-containing protein</fullName>
    </recommendedName>
</protein>
<keyword evidence="4" id="KW-0812">Transmembrane</keyword>
<comment type="caution">
    <text evidence="6">The sequence shown here is derived from an EMBL/GenBank/DDBJ whole genome shotgun (WGS) entry which is preliminary data.</text>
</comment>
<dbReference type="GO" id="GO:0005524">
    <property type="term" value="F:ATP binding"/>
    <property type="evidence" value="ECO:0007669"/>
    <property type="project" value="UniProtKB-KW"/>
</dbReference>
<name>A0A1F5FPB0_9BACT</name>
<dbReference type="InterPro" id="IPR013221">
    <property type="entry name" value="Mur_ligase_cen"/>
</dbReference>
<keyword evidence="2" id="KW-0547">Nucleotide-binding</keyword>
<keyword evidence="3" id="KW-0067">ATP-binding</keyword>
<evidence type="ECO:0000256" key="1">
    <source>
        <dbReference type="ARBA" id="ARBA00022598"/>
    </source>
</evidence>